<protein>
    <submittedName>
        <fullName evidence="2">Uncharacterized protein</fullName>
    </submittedName>
</protein>
<sequence>MSDRGDGLKRYKVMAYVLSTGLWDTSGQVRAEDVLGIKDEEFERDLRQWQTLYDGQFKRRPYEFDWELFNELGRSLTERIREKLPPQTEVYYEPSDDREFFSPDECSDSSGSGVEGVNEVTLRERMRSLVHLGTLMGSKA</sequence>
<evidence type="ECO:0000313" key="3">
    <source>
        <dbReference type="Proteomes" id="UP000366872"/>
    </source>
</evidence>
<name>A0A6C2TW30_PONDE</name>
<feature type="region of interest" description="Disordered" evidence="1">
    <location>
        <begin position="93"/>
        <end position="117"/>
    </location>
</feature>
<dbReference type="AlphaFoldDB" id="A0A6C2TW30"/>
<reference evidence="2 3" key="1">
    <citation type="submission" date="2019-04" db="EMBL/GenBank/DDBJ databases">
        <authorList>
            <person name="Van Vliet M D."/>
        </authorList>
    </citation>
    <scope>NUCLEOTIDE SEQUENCE [LARGE SCALE GENOMIC DNA]</scope>
    <source>
        <strain evidence="2 3">F1</strain>
    </source>
</reference>
<dbReference type="Proteomes" id="UP000366872">
    <property type="component" value="Unassembled WGS sequence"/>
</dbReference>
<proteinExistence type="predicted"/>
<evidence type="ECO:0000256" key="1">
    <source>
        <dbReference type="SAM" id="MobiDB-lite"/>
    </source>
</evidence>
<organism evidence="2 3">
    <name type="scientific">Pontiella desulfatans</name>
    <dbReference type="NCBI Taxonomy" id="2750659"/>
    <lineage>
        <taxon>Bacteria</taxon>
        <taxon>Pseudomonadati</taxon>
        <taxon>Kiritimatiellota</taxon>
        <taxon>Kiritimatiellia</taxon>
        <taxon>Kiritimatiellales</taxon>
        <taxon>Pontiellaceae</taxon>
        <taxon>Pontiella</taxon>
    </lineage>
</organism>
<evidence type="ECO:0000313" key="2">
    <source>
        <dbReference type="EMBL" id="VGO11819.1"/>
    </source>
</evidence>
<accession>A0A6C2TW30</accession>
<gene>
    <name evidence="2" type="ORF">PDESU_00366</name>
</gene>
<dbReference type="EMBL" id="CAAHFG010000001">
    <property type="protein sequence ID" value="VGO11819.1"/>
    <property type="molecule type" value="Genomic_DNA"/>
</dbReference>
<keyword evidence="3" id="KW-1185">Reference proteome</keyword>